<dbReference type="Proteomes" id="UP000005239">
    <property type="component" value="Unassembled WGS sequence"/>
</dbReference>
<name>A0A2A6BK52_PRIPA</name>
<dbReference type="EnsemblMetazoa" id="PPA09240.1">
    <property type="protein sequence ID" value="PPA09240.1"/>
    <property type="gene ID" value="WBGene00098794"/>
</dbReference>
<gene>
    <name evidence="1" type="primary">WBGene00098794</name>
</gene>
<keyword evidence="2" id="KW-1185">Reference proteome</keyword>
<reference evidence="2" key="1">
    <citation type="journal article" date="2008" name="Nat. Genet.">
        <title>The Pristionchus pacificus genome provides a unique perspective on nematode lifestyle and parasitism.</title>
        <authorList>
            <person name="Dieterich C."/>
            <person name="Clifton S.W."/>
            <person name="Schuster L.N."/>
            <person name="Chinwalla A."/>
            <person name="Delehaunty K."/>
            <person name="Dinkelacker I."/>
            <person name="Fulton L."/>
            <person name="Fulton R."/>
            <person name="Godfrey J."/>
            <person name="Minx P."/>
            <person name="Mitreva M."/>
            <person name="Roeseler W."/>
            <person name="Tian H."/>
            <person name="Witte H."/>
            <person name="Yang S.P."/>
            <person name="Wilson R.K."/>
            <person name="Sommer R.J."/>
        </authorList>
    </citation>
    <scope>NUCLEOTIDE SEQUENCE [LARGE SCALE GENOMIC DNA]</scope>
    <source>
        <strain evidence="2">PS312</strain>
    </source>
</reference>
<dbReference type="AlphaFoldDB" id="A0A2A6BK52"/>
<protein>
    <submittedName>
        <fullName evidence="1">Uncharacterized protein</fullName>
    </submittedName>
</protein>
<evidence type="ECO:0000313" key="1">
    <source>
        <dbReference type="EnsemblMetazoa" id="PPA09240.1"/>
    </source>
</evidence>
<organism evidence="1 2">
    <name type="scientific">Pristionchus pacificus</name>
    <name type="common">Parasitic nematode worm</name>
    <dbReference type="NCBI Taxonomy" id="54126"/>
    <lineage>
        <taxon>Eukaryota</taxon>
        <taxon>Metazoa</taxon>
        <taxon>Ecdysozoa</taxon>
        <taxon>Nematoda</taxon>
        <taxon>Chromadorea</taxon>
        <taxon>Rhabditida</taxon>
        <taxon>Rhabditina</taxon>
        <taxon>Diplogasteromorpha</taxon>
        <taxon>Diplogasteroidea</taxon>
        <taxon>Neodiplogasteridae</taxon>
        <taxon>Pristionchus</taxon>
    </lineage>
</organism>
<reference evidence="1" key="2">
    <citation type="submission" date="2022-06" db="UniProtKB">
        <authorList>
            <consortium name="EnsemblMetazoa"/>
        </authorList>
    </citation>
    <scope>IDENTIFICATION</scope>
    <source>
        <strain evidence="1">PS312</strain>
    </source>
</reference>
<sequence length="369" mass="41693">MAVQFLAGAAALIGLLFIAGGLTIVTLVQDEHNIKESDRAHCFPKLEGQVLVSVNAAPFFTCDSNCTLADNVQDDCYCHLQVSLDGTEQVTFNASEKGLIPEAMLINYSRPRTDPIQNLFLRVGNDTQLKTISFNSDEVFTSWYCSSDDCIKVVLQKLQERFLKRRSCSKHPFLGQWDIDEKEQCSHDVSIQGVLFFGGTLTLVAVIQNEYSFNSADVARCFPVFEGQVLVAVDTAPWYTCDWNRTLEDTEKDIDLCQLHVLVNGLEEVSFNATDIGLSAQAQIIKFRRMRADPIKELTVRMGNETFTKEITFDRDNLFSTVVCEEKMQVNDDDRCMKVVVQKLYEKGLKKRSCAKIDFLGLWQIDDLQ</sequence>
<evidence type="ECO:0000313" key="2">
    <source>
        <dbReference type="Proteomes" id="UP000005239"/>
    </source>
</evidence>
<proteinExistence type="predicted"/>
<accession>A0A8R1U9K4</accession>
<accession>A0A2A6BK52</accession>